<dbReference type="AlphaFoldDB" id="A0A6B0UZS9"/>
<dbReference type="EMBL" id="GIFC01012615">
    <property type="protein sequence ID" value="MXU94698.1"/>
    <property type="molecule type" value="Transcribed_RNA"/>
</dbReference>
<feature type="region of interest" description="Disordered" evidence="1">
    <location>
        <begin position="131"/>
        <end position="158"/>
    </location>
</feature>
<reference evidence="3" key="1">
    <citation type="submission" date="2019-12" db="EMBL/GenBank/DDBJ databases">
        <title>An insight into the sialome of adult female Ixodes ricinus ticks feeding for 6 days.</title>
        <authorList>
            <person name="Perner J."/>
            <person name="Ribeiro J.M.C."/>
        </authorList>
    </citation>
    <scope>NUCLEOTIDE SEQUENCE</scope>
    <source>
        <strain evidence="3">Semi-engorged</strain>
        <tissue evidence="3">Salivary glands</tissue>
    </source>
</reference>
<accession>A0A6B0UZS9</accession>
<keyword evidence="2" id="KW-0732">Signal</keyword>
<feature type="signal peptide" evidence="2">
    <location>
        <begin position="1"/>
        <end position="27"/>
    </location>
</feature>
<protein>
    <submittedName>
        <fullName evidence="3">Putative secreted protein</fullName>
    </submittedName>
</protein>
<organism evidence="3">
    <name type="scientific">Ixodes ricinus</name>
    <name type="common">Common tick</name>
    <name type="synonym">Acarus ricinus</name>
    <dbReference type="NCBI Taxonomy" id="34613"/>
    <lineage>
        <taxon>Eukaryota</taxon>
        <taxon>Metazoa</taxon>
        <taxon>Ecdysozoa</taxon>
        <taxon>Arthropoda</taxon>
        <taxon>Chelicerata</taxon>
        <taxon>Arachnida</taxon>
        <taxon>Acari</taxon>
        <taxon>Parasitiformes</taxon>
        <taxon>Ixodida</taxon>
        <taxon>Ixodoidea</taxon>
        <taxon>Ixodidae</taxon>
        <taxon>Ixodinae</taxon>
        <taxon>Ixodes</taxon>
    </lineage>
</organism>
<evidence type="ECO:0000256" key="1">
    <source>
        <dbReference type="SAM" id="MobiDB-lite"/>
    </source>
</evidence>
<name>A0A6B0UZS9_IXORI</name>
<feature type="chain" id="PRO_5025438614" evidence="2">
    <location>
        <begin position="28"/>
        <end position="168"/>
    </location>
</feature>
<sequence>MAMASTDVTIHILMMGIMALQLIHVTAQNEDYPAITLGPKLKDRPEYVAFLLINNMACARCYMYPETLMLVKDCLPQSVTFSRPVCGLESQYTLEYGDDVWGIMRCYKKELRLSDAEIQCLLEATAFNPHGRLRPPDAKRPKHPATTAAATAGGSSEQDVLSALLRED</sequence>
<evidence type="ECO:0000313" key="3">
    <source>
        <dbReference type="EMBL" id="MXU94698.1"/>
    </source>
</evidence>
<evidence type="ECO:0000256" key="2">
    <source>
        <dbReference type="SAM" id="SignalP"/>
    </source>
</evidence>
<proteinExistence type="predicted"/>